<feature type="transmembrane region" description="Helical" evidence="6">
    <location>
        <begin position="59"/>
        <end position="80"/>
    </location>
</feature>
<dbReference type="Proteomes" id="UP000572635">
    <property type="component" value="Unassembled WGS sequence"/>
</dbReference>
<feature type="transmembrane region" description="Helical" evidence="6">
    <location>
        <begin position="224"/>
        <end position="243"/>
    </location>
</feature>
<sequence>MKVLRDTGIMFQRQMAPTLRNPLFFLVFGMMQPVLYLVLFGPLLSGMPGPLGADPMQWFVPGMLCMLAVFATAFAGFGLLPEMQAGVHERLLAAPVSRVALLLGRVLRDVLVLIAQALVVIAGAAAFGVQVSIPGALAGLLLLAVLGVGLGTLSYLLAMALKVPFKFSGALQAVIMPLILLSGVMLPMDLAPGWLYALSRINPVSHVVDAERALFNGGFAVSEIGLGAGVAVAVAALALALGARSMRRLNA</sequence>
<keyword evidence="3 6" id="KW-1133">Transmembrane helix</keyword>
<keyword evidence="2 6" id="KW-0812">Transmembrane</keyword>
<dbReference type="InterPro" id="IPR047817">
    <property type="entry name" value="ABC2_TM_bact-type"/>
</dbReference>
<name>A0A7W8QKB0_9ACTN</name>
<dbReference type="Pfam" id="PF01061">
    <property type="entry name" value="ABC2_membrane"/>
    <property type="match status" value="1"/>
</dbReference>
<feature type="transmembrane region" description="Helical" evidence="6">
    <location>
        <begin position="135"/>
        <end position="158"/>
    </location>
</feature>
<dbReference type="PROSITE" id="PS51012">
    <property type="entry name" value="ABC_TM2"/>
    <property type="match status" value="1"/>
</dbReference>
<dbReference type="GO" id="GO:0046677">
    <property type="term" value="P:response to antibiotic"/>
    <property type="evidence" value="ECO:0007669"/>
    <property type="project" value="UniProtKB-KW"/>
</dbReference>
<dbReference type="AlphaFoldDB" id="A0A7W8QKB0"/>
<keyword evidence="9" id="KW-1185">Reference proteome</keyword>
<dbReference type="InterPro" id="IPR000412">
    <property type="entry name" value="ABC_2_transport"/>
</dbReference>
<evidence type="ECO:0000259" key="7">
    <source>
        <dbReference type="PROSITE" id="PS51012"/>
    </source>
</evidence>
<dbReference type="PANTHER" id="PTHR43229">
    <property type="entry name" value="NODULATION PROTEIN J"/>
    <property type="match status" value="1"/>
</dbReference>
<dbReference type="GO" id="GO:0140359">
    <property type="term" value="F:ABC-type transporter activity"/>
    <property type="evidence" value="ECO:0007669"/>
    <property type="project" value="InterPro"/>
</dbReference>
<dbReference type="InterPro" id="IPR051784">
    <property type="entry name" value="Nod_factor_ABC_transporter"/>
</dbReference>
<evidence type="ECO:0000256" key="1">
    <source>
        <dbReference type="ARBA" id="ARBA00004141"/>
    </source>
</evidence>
<keyword evidence="6" id="KW-1003">Cell membrane</keyword>
<comment type="similarity">
    <text evidence="6">Belongs to the ABC-2 integral membrane protein family.</text>
</comment>
<feature type="transmembrane region" description="Helical" evidence="6">
    <location>
        <begin position="110"/>
        <end position="129"/>
    </location>
</feature>
<feature type="domain" description="ABC transmembrane type-2" evidence="7">
    <location>
        <begin position="24"/>
        <end position="249"/>
    </location>
</feature>
<evidence type="ECO:0000313" key="9">
    <source>
        <dbReference type="Proteomes" id="UP000572635"/>
    </source>
</evidence>
<accession>A0A7W8QKB0</accession>
<evidence type="ECO:0000256" key="2">
    <source>
        <dbReference type="ARBA" id="ARBA00022692"/>
    </source>
</evidence>
<evidence type="ECO:0000256" key="4">
    <source>
        <dbReference type="ARBA" id="ARBA00023136"/>
    </source>
</evidence>
<feature type="transmembrane region" description="Helical" evidence="6">
    <location>
        <begin position="21"/>
        <end position="39"/>
    </location>
</feature>
<comment type="subcellular location">
    <subcellularLocation>
        <location evidence="6">Cell membrane</location>
        <topology evidence="6">Multi-pass membrane protein</topology>
    </subcellularLocation>
    <subcellularLocation>
        <location evidence="1">Membrane</location>
        <topology evidence="1">Multi-pass membrane protein</topology>
    </subcellularLocation>
</comment>
<dbReference type="PANTHER" id="PTHR43229:SF3">
    <property type="entry name" value="ABC-TYPE MULTIDRUG TRANSPORT SYSTEM, PERMEASE COMPONENT"/>
    <property type="match status" value="1"/>
</dbReference>
<evidence type="ECO:0000256" key="3">
    <source>
        <dbReference type="ARBA" id="ARBA00022989"/>
    </source>
</evidence>
<dbReference type="GO" id="GO:0043190">
    <property type="term" value="C:ATP-binding cassette (ABC) transporter complex"/>
    <property type="evidence" value="ECO:0007669"/>
    <property type="project" value="InterPro"/>
</dbReference>
<keyword evidence="5" id="KW-0046">Antibiotic resistance</keyword>
<evidence type="ECO:0000313" key="8">
    <source>
        <dbReference type="EMBL" id="MBB5432028.1"/>
    </source>
</evidence>
<reference evidence="8 9" key="1">
    <citation type="submission" date="2020-08" db="EMBL/GenBank/DDBJ databases">
        <title>Sequencing the genomes of 1000 actinobacteria strains.</title>
        <authorList>
            <person name="Klenk H.-P."/>
        </authorList>
    </citation>
    <scope>NUCLEOTIDE SEQUENCE [LARGE SCALE GENOMIC DNA]</scope>
    <source>
        <strain evidence="8 9">DSM 44551</strain>
    </source>
</reference>
<dbReference type="EMBL" id="JACHDB010000001">
    <property type="protein sequence ID" value="MBB5432028.1"/>
    <property type="molecule type" value="Genomic_DNA"/>
</dbReference>
<evidence type="ECO:0000256" key="6">
    <source>
        <dbReference type="RuleBase" id="RU361157"/>
    </source>
</evidence>
<dbReference type="RefSeq" id="WP_184391649.1">
    <property type="nucleotide sequence ID" value="NZ_BAAAJD010000058.1"/>
</dbReference>
<organism evidence="8 9">
    <name type="scientific">Nocardiopsis composta</name>
    <dbReference type="NCBI Taxonomy" id="157465"/>
    <lineage>
        <taxon>Bacteria</taxon>
        <taxon>Bacillati</taxon>
        <taxon>Actinomycetota</taxon>
        <taxon>Actinomycetes</taxon>
        <taxon>Streptosporangiales</taxon>
        <taxon>Nocardiopsidaceae</taxon>
        <taxon>Nocardiopsis</taxon>
    </lineage>
</organism>
<keyword evidence="4 6" id="KW-0472">Membrane</keyword>
<dbReference type="PIRSF" id="PIRSF006648">
    <property type="entry name" value="DrrB"/>
    <property type="match status" value="1"/>
</dbReference>
<evidence type="ECO:0000256" key="5">
    <source>
        <dbReference type="ARBA" id="ARBA00023251"/>
    </source>
</evidence>
<dbReference type="InterPro" id="IPR013525">
    <property type="entry name" value="ABC2_TM"/>
</dbReference>
<protein>
    <recommendedName>
        <fullName evidence="6">Transport permease protein</fullName>
    </recommendedName>
</protein>
<feature type="transmembrane region" description="Helical" evidence="6">
    <location>
        <begin position="170"/>
        <end position="188"/>
    </location>
</feature>
<comment type="caution">
    <text evidence="8">The sequence shown here is derived from an EMBL/GenBank/DDBJ whole genome shotgun (WGS) entry which is preliminary data.</text>
</comment>
<proteinExistence type="inferred from homology"/>
<gene>
    <name evidence="8" type="ORF">HDA36_002112</name>
</gene>
<keyword evidence="6" id="KW-0813">Transport</keyword>